<evidence type="ECO:0000313" key="2">
    <source>
        <dbReference type="EMBL" id="GGS24964.1"/>
    </source>
</evidence>
<dbReference type="Proteomes" id="UP000606194">
    <property type="component" value="Unassembled WGS sequence"/>
</dbReference>
<reference evidence="2" key="1">
    <citation type="journal article" date="2014" name="Int. J. Syst. Evol. Microbiol.">
        <title>Complete genome sequence of Corynebacterium casei LMG S-19264T (=DSM 44701T), isolated from a smear-ripened cheese.</title>
        <authorList>
            <consortium name="US DOE Joint Genome Institute (JGI-PGF)"/>
            <person name="Walter F."/>
            <person name="Albersmeier A."/>
            <person name="Kalinowski J."/>
            <person name="Ruckert C."/>
        </authorList>
    </citation>
    <scope>NUCLEOTIDE SEQUENCE</scope>
    <source>
        <strain evidence="2">JCM 4386</strain>
    </source>
</reference>
<keyword evidence="3" id="KW-1185">Reference proteome</keyword>
<protein>
    <submittedName>
        <fullName evidence="2">N-acetyltransferase</fullName>
    </submittedName>
</protein>
<feature type="domain" description="N-acetyltransferase" evidence="1">
    <location>
        <begin position="153"/>
        <end position="262"/>
    </location>
</feature>
<name>A0A918G9N9_9ACTN</name>
<evidence type="ECO:0000259" key="1">
    <source>
        <dbReference type="Pfam" id="PF00583"/>
    </source>
</evidence>
<dbReference type="EMBL" id="BMTL01000045">
    <property type="protein sequence ID" value="GGS24964.1"/>
    <property type="molecule type" value="Genomic_DNA"/>
</dbReference>
<dbReference type="InterPro" id="IPR000182">
    <property type="entry name" value="GNAT_dom"/>
</dbReference>
<dbReference type="Gene3D" id="3.40.630.30">
    <property type="match status" value="1"/>
</dbReference>
<accession>A0A918G9N9</accession>
<dbReference type="SUPFAM" id="SSF55729">
    <property type="entry name" value="Acyl-CoA N-acyltransferases (Nat)"/>
    <property type="match status" value="2"/>
</dbReference>
<proteinExistence type="predicted"/>
<dbReference type="CDD" id="cd04301">
    <property type="entry name" value="NAT_SF"/>
    <property type="match status" value="1"/>
</dbReference>
<evidence type="ECO:0000313" key="3">
    <source>
        <dbReference type="Proteomes" id="UP000606194"/>
    </source>
</evidence>
<comment type="caution">
    <text evidence="2">The sequence shown here is derived from an EMBL/GenBank/DDBJ whole genome shotgun (WGS) entry which is preliminary data.</text>
</comment>
<dbReference type="GO" id="GO:0016747">
    <property type="term" value="F:acyltransferase activity, transferring groups other than amino-acyl groups"/>
    <property type="evidence" value="ECO:0007669"/>
    <property type="project" value="InterPro"/>
</dbReference>
<reference evidence="2" key="2">
    <citation type="submission" date="2020-09" db="EMBL/GenBank/DDBJ databases">
        <authorList>
            <person name="Sun Q."/>
            <person name="Ohkuma M."/>
        </authorList>
    </citation>
    <scope>NUCLEOTIDE SEQUENCE</scope>
    <source>
        <strain evidence="2">JCM 4386</strain>
    </source>
</reference>
<dbReference type="InterPro" id="IPR016181">
    <property type="entry name" value="Acyl_CoA_acyltransferase"/>
</dbReference>
<gene>
    <name evidence="2" type="ORF">GCM10010269_74590</name>
</gene>
<dbReference type="Pfam" id="PF00583">
    <property type="entry name" value="Acetyltransf_1"/>
    <property type="match status" value="1"/>
</dbReference>
<sequence length="282" mass="30532">MRWAARSGSGEAVSGVAELRRQPHQPGTGFLRLFVALPSRRGGVGSALLFEAMRSVDASGIDRLQSMVLAGPPGESFARAVPGSRVVLRLELQEQRLDQEWVLARCRELVASPPSAYRLVHWIGLAPEQLAASFGRVMGHVLDAPGAVLQMPPRTWNTAAVRAWEAQMTTGGDQLMVSTAVHSAFGEVVAATVATVPASGGPVADQHDTAVLPEHRRQGLARWIKAEQAIRLHEHFRGVRAVASTVNRENLPMTAVNRSLGYRPILGRLLVEAPVRGRRPRP</sequence>
<dbReference type="RefSeq" id="WP_229878602.1">
    <property type="nucleotide sequence ID" value="NZ_BMTL01000045.1"/>
</dbReference>
<organism evidence="2 3">
    <name type="scientific">Streptomyces humidus</name>
    <dbReference type="NCBI Taxonomy" id="52259"/>
    <lineage>
        <taxon>Bacteria</taxon>
        <taxon>Bacillati</taxon>
        <taxon>Actinomycetota</taxon>
        <taxon>Actinomycetes</taxon>
        <taxon>Kitasatosporales</taxon>
        <taxon>Streptomycetaceae</taxon>
        <taxon>Streptomyces</taxon>
    </lineage>
</organism>
<dbReference type="AlphaFoldDB" id="A0A918G9N9"/>